<dbReference type="Proteomes" id="UP000824120">
    <property type="component" value="Chromosome 1"/>
</dbReference>
<evidence type="ECO:0000313" key="1">
    <source>
        <dbReference type="EMBL" id="KAG5632258.1"/>
    </source>
</evidence>
<organism evidence="1 2">
    <name type="scientific">Solanum commersonii</name>
    <name type="common">Commerson's wild potato</name>
    <name type="synonym">Commerson's nightshade</name>
    <dbReference type="NCBI Taxonomy" id="4109"/>
    <lineage>
        <taxon>Eukaryota</taxon>
        <taxon>Viridiplantae</taxon>
        <taxon>Streptophyta</taxon>
        <taxon>Embryophyta</taxon>
        <taxon>Tracheophyta</taxon>
        <taxon>Spermatophyta</taxon>
        <taxon>Magnoliopsida</taxon>
        <taxon>eudicotyledons</taxon>
        <taxon>Gunneridae</taxon>
        <taxon>Pentapetalae</taxon>
        <taxon>asterids</taxon>
        <taxon>lamiids</taxon>
        <taxon>Solanales</taxon>
        <taxon>Solanaceae</taxon>
        <taxon>Solanoideae</taxon>
        <taxon>Solaneae</taxon>
        <taxon>Solanum</taxon>
    </lineage>
</organism>
<evidence type="ECO:0000313" key="2">
    <source>
        <dbReference type="Proteomes" id="UP000824120"/>
    </source>
</evidence>
<comment type="caution">
    <text evidence="1">The sequence shown here is derived from an EMBL/GenBank/DDBJ whole genome shotgun (WGS) entry which is preliminary data.</text>
</comment>
<proteinExistence type="predicted"/>
<protein>
    <submittedName>
        <fullName evidence="1">Uncharacterized protein</fullName>
    </submittedName>
</protein>
<name>A0A9J6B6N0_SOLCO</name>
<accession>A0A9J6B6N0</accession>
<reference evidence="1 2" key="1">
    <citation type="submission" date="2020-09" db="EMBL/GenBank/DDBJ databases">
        <title>De no assembly of potato wild relative species, Solanum commersonii.</title>
        <authorList>
            <person name="Cho K."/>
        </authorList>
    </citation>
    <scope>NUCLEOTIDE SEQUENCE [LARGE SCALE GENOMIC DNA]</scope>
    <source>
        <strain evidence="1">LZ3.2</strain>
        <tissue evidence="1">Leaf</tissue>
    </source>
</reference>
<gene>
    <name evidence="1" type="ORF">H5410_003975</name>
</gene>
<keyword evidence="2" id="KW-1185">Reference proteome</keyword>
<dbReference type="AlphaFoldDB" id="A0A9J6B6N0"/>
<sequence length="102" mass="11314">MDSGDASIPRSLCQDCNRPESRKGEFSYSKGGCVSWVDNGTHMEWPIFLDFQLGSPPLVVVGGKNNKGPILLSDDKEFEWTLKLMGGISLRFLSSYECLSHV</sequence>
<dbReference type="EMBL" id="JACXVP010000001">
    <property type="protein sequence ID" value="KAG5632258.1"/>
    <property type="molecule type" value="Genomic_DNA"/>
</dbReference>